<evidence type="ECO:0000256" key="1">
    <source>
        <dbReference type="SAM" id="Phobius"/>
    </source>
</evidence>
<keyword evidence="1" id="KW-0472">Membrane</keyword>
<name>A0A1D3TTJ8_9FIRM</name>
<organism evidence="2 3">
    <name type="scientific">Anaerobium acetethylicum</name>
    <dbReference type="NCBI Taxonomy" id="1619234"/>
    <lineage>
        <taxon>Bacteria</taxon>
        <taxon>Bacillati</taxon>
        <taxon>Bacillota</taxon>
        <taxon>Clostridia</taxon>
        <taxon>Lachnospirales</taxon>
        <taxon>Lachnospiraceae</taxon>
        <taxon>Anaerobium</taxon>
    </lineage>
</organism>
<dbReference type="Proteomes" id="UP000199315">
    <property type="component" value="Unassembled WGS sequence"/>
</dbReference>
<dbReference type="OrthoDB" id="9999938at2"/>
<keyword evidence="1" id="KW-1133">Transmembrane helix</keyword>
<dbReference type="EMBL" id="FMKA01000010">
    <property type="protein sequence ID" value="SCP97335.1"/>
    <property type="molecule type" value="Genomic_DNA"/>
</dbReference>
<gene>
    <name evidence="2" type="ORF">SAMN05421730_10103</name>
</gene>
<proteinExistence type="predicted"/>
<evidence type="ECO:0000313" key="3">
    <source>
        <dbReference type="Proteomes" id="UP000199315"/>
    </source>
</evidence>
<dbReference type="AlphaFoldDB" id="A0A1D3TTJ8"/>
<reference evidence="2 3" key="1">
    <citation type="submission" date="2016-09" db="EMBL/GenBank/DDBJ databases">
        <authorList>
            <person name="Capua I."/>
            <person name="De Benedictis P."/>
            <person name="Joannis T."/>
            <person name="Lombin L.H."/>
            <person name="Cattoli G."/>
        </authorList>
    </citation>
    <scope>NUCLEOTIDE SEQUENCE [LARGE SCALE GENOMIC DNA]</scope>
    <source>
        <strain evidence="2 3">GluBS11</strain>
    </source>
</reference>
<accession>A0A1D3TTJ8</accession>
<protein>
    <submittedName>
        <fullName evidence="2">Uncharacterized protein</fullName>
    </submittedName>
</protein>
<feature type="transmembrane region" description="Helical" evidence="1">
    <location>
        <begin position="18"/>
        <end position="41"/>
    </location>
</feature>
<keyword evidence="3" id="KW-1185">Reference proteome</keyword>
<keyword evidence="1" id="KW-0812">Transmembrane</keyword>
<sequence length="209" mass="23636">MYLNNEQKMKLNKIKKGILIVCSIIAVVILLSILQYAIYYYSNPIKEEVSFSATGCLIYNTEGRFHELVPVEMYGENLHYFFRNREDCVQGDIFVNGYSIFGEERNGDTIYPGFYTEFYKGSNYTCTSVGGDYKPLCEIIAISRDWNVIVCGITVDSAISDKAGSQAGTHALLVIQAGDIDTAIQHVREVALNSEQMNEWLTKNGWMPF</sequence>
<evidence type="ECO:0000313" key="2">
    <source>
        <dbReference type="EMBL" id="SCP97335.1"/>
    </source>
</evidence>
<dbReference type="STRING" id="1619234.SAMN05421730_10103"/>